<dbReference type="FunFam" id="3.40.50.300:FF:000140">
    <property type="entry name" value="Lipid A export ATP-binding/permease protein MsbA"/>
    <property type="match status" value="1"/>
</dbReference>
<dbReference type="Gene3D" id="1.20.1560.10">
    <property type="entry name" value="ABC transporter type 1, transmembrane domain"/>
    <property type="match status" value="1"/>
</dbReference>
<organism evidence="14 15">
    <name type="scientific">Usitatibacter palustris</name>
    <dbReference type="NCBI Taxonomy" id="2732487"/>
    <lineage>
        <taxon>Bacteria</taxon>
        <taxon>Pseudomonadati</taxon>
        <taxon>Pseudomonadota</taxon>
        <taxon>Betaproteobacteria</taxon>
        <taxon>Nitrosomonadales</taxon>
        <taxon>Usitatibacteraceae</taxon>
        <taxon>Usitatibacter</taxon>
    </lineage>
</organism>
<keyword evidence="3" id="KW-1003">Cell membrane</keyword>
<dbReference type="PROSITE" id="PS50929">
    <property type="entry name" value="ABC_TM1F"/>
    <property type="match status" value="1"/>
</dbReference>
<dbReference type="PANTHER" id="PTHR43394">
    <property type="entry name" value="ATP-DEPENDENT PERMEASE MDL1, MITOCHONDRIAL"/>
    <property type="match status" value="1"/>
</dbReference>
<keyword evidence="8 11" id="KW-1133">Transmembrane helix</keyword>
<dbReference type="Pfam" id="PF00664">
    <property type="entry name" value="ABC_membrane"/>
    <property type="match status" value="1"/>
</dbReference>
<dbReference type="NCBIfam" id="TIGR02203">
    <property type="entry name" value="MsbA_lipidA"/>
    <property type="match status" value="1"/>
</dbReference>
<keyword evidence="5" id="KW-0547">Nucleotide-binding</keyword>
<keyword evidence="15" id="KW-1185">Reference proteome</keyword>
<dbReference type="InterPro" id="IPR017871">
    <property type="entry name" value="ABC_transporter-like_CS"/>
</dbReference>
<feature type="domain" description="ABC transmembrane type-1" evidence="13">
    <location>
        <begin position="26"/>
        <end position="308"/>
    </location>
</feature>
<dbReference type="PROSITE" id="PS50893">
    <property type="entry name" value="ABC_TRANSPORTER_2"/>
    <property type="match status" value="1"/>
</dbReference>
<sequence>MTPDTSAKTLYTRLLRHVWPYRAALLVGMLAMIVGGLADAALVKLTGPLVNELFVNRNKDLAILLPLGVVAVFVVSGIASFTAGYMTQWASNKVILDLRGLMFANLLKLPPAHFDDVTTARLVTRFTNDVTNIAAASASVLAVLVRDTVTIVALLGILFYSNWKLTLIAFAVIPPVAIIVRVFGKRLRETSRGSQHAIGGIAAVLDETIANQRVVRIFGGQEYEAGRFREANERIRRFNMKQSVAAGASVPITQLLVAVAIAAIIYFAAQLAFVGATDVGTFVEFIAATGMLLQPLKRLTGVNEHIQKGLAAAESVFGLIDEAPEDDRGTFVLGRAQGAIALENVTLTYRSQTQPALEGISLSIAPGETVALVGPSGGGKSSLIHLLPRFYHPSSGRITIDGHDLESLTLASLRQQIALVSQNVVLFNDTVAANIAYGRLGTTSVADIKRAATAAHAMEFIRTLPQGLQTEIGENGAKLSGGQRQRIAIARALLKDAPILLLDEATSALDTESERAVQAALETLMEGRTTIVIAHRLSTIERADRIVVLASGRIVEEGTHAALLARDGVYAGLHHLQGRSGS</sequence>
<dbReference type="GO" id="GO:0005524">
    <property type="term" value="F:ATP binding"/>
    <property type="evidence" value="ECO:0007669"/>
    <property type="project" value="UniProtKB-KW"/>
</dbReference>
<dbReference type="Pfam" id="PF00005">
    <property type="entry name" value="ABC_tran"/>
    <property type="match status" value="1"/>
</dbReference>
<evidence type="ECO:0000256" key="5">
    <source>
        <dbReference type="ARBA" id="ARBA00022741"/>
    </source>
</evidence>
<evidence type="ECO:0000256" key="1">
    <source>
        <dbReference type="ARBA" id="ARBA00004651"/>
    </source>
</evidence>
<dbReference type="GO" id="GO:0090374">
    <property type="term" value="P:oligopeptide export from mitochondrion"/>
    <property type="evidence" value="ECO:0007669"/>
    <property type="project" value="TreeGrafter"/>
</dbReference>
<dbReference type="KEGG" id="upl:DSM104440_03292"/>
<dbReference type="InterPro" id="IPR036640">
    <property type="entry name" value="ABC1_TM_sf"/>
</dbReference>
<feature type="transmembrane region" description="Helical" evidence="11">
    <location>
        <begin position="133"/>
        <end position="159"/>
    </location>
</feature>
<dbReference type="GO" id="GO:0034040">
    <property type="term" value="F:ATPase-coupled lipid transmembrane transporter activity"/>
    <property type="evidence" value="ECO:0007669"/>
    <property type="project" value="InterPro"/>
</dbReference>
<keyword evidence="10 11" id="KW-0472">Membrane</keyword>
<proteinExistence type="predicted"/>
<comment type="subcellular location">
    <subcellularLocation>
        <location evidence="1">Cell membrane</location>
        <topology evidence="1">Multi-pass membrane protein</topology>
    </subcellularLocation>
</comment>
<feature type="transmembrane region" description="Helical" evidence="11">
    <location>
        <begin position="21"/>
        <end position="43"/>
    </location>
</feature>
<reference evidence="14 15" key="1">
    <citation type="submission" date="2020-04" db="EMBL/GenBank/DDBJ databases">
        <title>Usitatibacter rugosus gen. nov., sp. nov. and Usitatibacter palustris sp. nov., novel members of Usitatibacteraceae fam. nov. within the order Nitrosomonadales isolated from soil.</title>
        <authorList>
            <person name="Huber K.J."/>
            <person name="Neumann-Schaal M."/>
            <person name="Geppert A."/>
            <person name="Luckner M."/>
            <person name="Wanner G."/>
            <person name="Overmann J."/>
        </authorList>
    </citation>
    <scope>NUCLEOTIDE SEQUENCE [LARGE SCALE GENOMIC DNA]</scope>
    <source>
        <strain evidence="14 15">Swamp67</strain>
    </source>
</reference>
<dbReference type="SMART" id="SM00382">
    <property type="entry name" value="AAA"/>
    <property type="match status" value="1"/>
</dbReference>
<keyword evidence="6 14" id="KW-0067">ATP-binding</keyword>
<feature type="domain" description="ABC transporter" evidence="12">
    <location>
        <begin position="340"/>
        <end position="576"/>
    </location>
</feature>
<protein>
    <submittedName>
        <fullName evidence="14">Lipid A export ATP-binding/permease protein MsbA</fullName>
    </submittedName>
</protein>
<dbReference type="InterPro" id="IPR003439">
    <property type="entry name" value="ABC_transporter-like_ATP-bd"/>
</dbReference>
<keyword evidence="4 11" id="KW-0812">Transmembrane</keyword>
<dbReference type="EMBL" id="CP053073">
    <property type="protein sequence ID" value="QJR16457.1"/>
    <property type="molecule type" value="Genomic_DNA"/>
</dbReference>
<evidence type="ECO:0000313" key="14">
    <source>
        <dbReference type="EMBL" id="QJR16457.1"/>
    </source>
</evidence>
<dbReference type="GO" id="GO:0005886">
    <property type="term" value="C:plasma membrane"/>
    <property type="evidence" value="ECO:0007669"/>
    <property type="project" value="UniProtKB-SubCell"/>
</dbReference>
<dbReference type="FunCoup" id="A0A6M4HEM5">
    <property type="interactions" value="457"/>
</dbReference>
<dbReference type="RefSeq" id="WP_171164566.1">
    <property type="nucleotide sequence ID" value="NZ_CP053073.1"/>
</dbReference>
<dbReference type="PANTHER" id="PTHR43394:SF1">
    <property type="entry name" value="ATP-BINDING CASSETTE SUB-FAMILY B MEMBER 10, MITOCHONDRIAL"/>
    <property type="match status" value="1"/>
</dbReference>
<evidence type="ECO:0000313" key="15">
    <source>
        <dbReference type="Proteomes" id="UP000503096"/>
    </source>
</evidence>
<evidence type="ECO:0000256" key="11">
    <source>
        <dbReference type="SAM" id="Phobius"/>
    </source>
</evidence>
<evidence type="ECO:0000259" key="12">
    <source>
        <dbReference type="PROSITE" id="PS50893"/>
    </source>
</evidence>
<evidence type="ECO:0000256" key="9">
    <source>
        <dbReference type="ARBA" id="ARBA00023055"/>
    </source>
</evidence>
<dbReference type="SUPFAM" id="SSF52540">
    <property type="entry name" value="P-loop containing nucleoside triphosphate hydrolases"/>
    <property type="match status" value="1"/>
</dbReference>
<evidence type="ECO:0000259" key="13">
    <source>
        <dbReference type="PROSITE" id="PS50929"/>
    </source>
</evidence>
<dbReference type="InterPro" id="IPR003593">
    <property type="entry name" value="AAA+_ATPase"/>
</dbReference>
<keyword evidence="2" id="KW-0813">Transport</keyword>
<dbReference type="AlphaFoldDB" id="A0A6M4HEM5"/>
<evidence type="ECO:0000256" key="3">
    <source>
        <dbReference type="ARBA" id="ARBA00022475"/>
    </source>
</evidence>
<dbReference type="InterPro" id="IPR011917">
    <property type="entry name" value="ABC_transpr_lipidA"/>
</dbReference>
<dbReference type="GO" id="GO:0015421">
    <property type="term" value="F:ABC-type oligopeptide transporter activity"/>
    <property type="evidence" value="ECO:0007669"/>
    <property type="project" value="TreeGrafter"/>
</dbReference>
<dbReference type="CDD" id="cd18552">
    <property type="entry name" value="ABC_6TM_MsbA_like"/>
    <property type="match status" value="1"/>
</dbReference>
<name>A0A6M4HEM5_9PROT</name>
<dbReference type="Proteomes" id="UP000503096">
    <property type="component" value="Chromosome"/>
</dbReference>
<evidence type="ECO:0000256" key="7">
    <source>
        <dbReference type="ARBA" id="ARBA00022967"/>
    </source>
</evidence>
<dbReference type="InParanoid" id="A0A6M4HEM5"/>
<dbReference type="SUPFAM" id="SSF90123">
    <property type="entry name" value="ABC transporter transmembrane region"/>
    <property type="match status" value="1"/>
</dbReference>
<keyword evidence="9" id="KW-0445">Lipid transport</keyword>
<accession>A0A6M4HEM5</accession>
<dbReference type="PROSITE" id="PS00211">
    <property type="entry name" value="ABC_TRANSPORTER_1"/>
    <property type="match status" value="1"/>
</dbReference>
<evidence type="ECO:0000256" key="10">
    <source>
        <dbReference type="ARBA" id="ARBA00023136"/>
    </source>
</evidence>
<evidence type="ECO:0000256" key="6">
    <source>
        <dbReference type="ARBA" id="ARBA00022840"/>
    </source>
</evidence>
<dbReference type="InterPro" id="IPR027417">
    <property type="entry name" value="P-loop_NTPase"/>
</dbReference>
<dbReference type="InterPro" id="IPR011527">
    <property type="entry name" value="ABC1_TM_dom"/>
</dbReference>
<evidence type="ECO:0000256" key="2">
    <source>
        <dbReference type="ARBA" id="ARBA00022448"/>
    </source>
</evidence>
<dbReference type="InterPro" id="IPR039421">
    <property type="entry name" value="Type_1_exporter"/>
</dbReference>
<evidence type="ECO:0000256" key="8">
    <source>
        <dbReference type="ARBA" id="ARBA00022989"/>
    </source>
</evidence>
<feature type="transmembrane region" description="Helical" evidence="11">
    <location>
        <begin position="63"/>
        <end position="86"/>
    </location>
</feature>
<feature type="transmembrane region" description="Helical" evidence="11">
    <location>
        <begin position="165"/>
        <end position="184"/>
    </location>
</feature>
<feature type="transmembrane region" description="Helical" evidence="11">
    <location>
        <begin position="244"/>
        <end position="267"/>
    </location>
</feature>
<gene>
    <name evidence="14" type="primary">msbA</name>
    <name evidence="14" type="ORF">DSM104440_03292</name>
</gene>
<evidence type="ECO:0000256" key="4">
    <source>
        <dbReference type="ARBA" id="ARBA00022692"/>
    </source>
</evidence>
<keyword evidence="7" id="KW-1278">Translocase</keyword>
<dbReference type="GO" id="GO:0016887">
    <property type="term" value="F:ATP hydrolysis activity"/>
    <property type="evidence" value="ECO:0007669"/>
    <property type="project" value="InterPro"/>
</dbReference>
<dbReference type="Gene3D" id="3.40.50.300">
    <property type="entry name" value="P-loop containing nucleotide triphosphate hydrolases"/>
    <property type="match status" value="1"/>
</dbReference>